<reference evidence="4" key="1">
    <citation type="submission" date="2019-03" db="EMBL/GenBank/DDBJ databases">
        <title>Improved annotation for the trematode Fasciola hepatica.</title>
        <authorList>
            <person name="Choi Y.-J."/>
            <person name="Martin J."/>
            <person name="Mitreva M."/>
        </authorList>
    </citation>
    <scope>NUCLEOTIDE SEQUENCE [LARGE SCALE GENOMIC DNA]</scope>
</reference>
<feature type="transmembrane region" description="Helical" evidence="2">
    <location>
        <begin position="124"/>
        <end position="144"/>
    </location>
</feature>
<keyword evidence="2" id="KW-1133">Transmembrane helix</keyword>
<feature type="transmembrane region" description="Helical" evidence="2">
    <location>
        <begin position="85"/>
        <end position="112"/>
    </location>
</feature>
<feature type="transmembrane region" description="Helical" evidence="2">
    <location>
        <begin position="214"/>
        <end position="234"/>
    </location>
</feature>
<feature type="domain" description="Major facilitator superfamily (MFS) profile" evidence="3">
    <location>
        <begin position="86"/>
        <end position="752"/>
    </location>
</feature>
<evidence type="ECO:0000313" key="5">
    <source>
        <dbReference type="Proteomes" id="UP000230066"/>
    </source>
</evidence>
<evidence type="ECO:0000259" key="3">
    <source>
        <dbReference type="PROSITE" id="PS50850"/>
    </source>
</evidence>
<dbReference type="InterPro" id="IPR050327">
    <property type="entry name" value="Proton-linked_MCT"/>
</dbReference>
<feature type="transmembrane region" description="Helical" evidence="2">
    <location>
        <begin position="636"/>
        <end position="657"/>
    </location>
</feature>
<feature type="transmembrane region" description="Helical" evidence="2">
    <location>
        <begin position="698"/>
        <end position="720"/>
    </location>
</feature>
<dbReference type="PROSITE" id="PS50850">
    <property type="entry name" value="MFS"/>
    <property type="match status" value="1"/>
</dbReference>
<evidence type="ECO:0000256" key="2">
    <source>
        <dbReference type="SAM" id="Phobius"/>
    </source>
</evidence>
<dbReference type="EMBL" id="JXXN02000348">
    <property type="protein sequence ID" value="THD27698.1"/>
    <property type="molecule type" value="Genomic_DNA"/>
</dbReference>
<protein>
    <submittedName>
        <fullName evidence="4">Solute carrier family 16 member 1</fullName>
    </submittedName>
</protein>
<dbReference type="PANTHER" id="PTHR11360">
    <property type="entry name" value="MONOCARBOXYLATE TRANSPORTER"/>
    <property type="match status" value="1"/>
</dbReference>
<dbReference type="Pfam" id="PF07690">
    <property type="entry name" value="MFS_1"/>
    <property type="match status" value="2"/>
</dbReference>
<proteinExistence type="predicted"/>
<gene>
    <name evidence="4" type="ORF">D915_001389</name>
</gene>
<dbReference type="InterPro" id="IPR036259">
    <property type="entry name" value="MFS_trans_sf"/>
</dbReference>
<dbReference type="AlphaFoldDB" id="A0A4E0RX18"/>
<keyword evidence="2" id="KW-0472">Membrane</keyword>
<organism evidence="4 5">
    <name type="scientific">Fasciola hepatica</name>
    <name type="common">Liver fluke</name>
    <dbReference type="NCBI Taxonomy" id="6192"/>
    <lineage>
        <taxon>Eukaryota</taxon>
        <taxon>Metazoa</taxon>
        <taxon>Spiralia</taxon>
        <taxon>Lophotrochozoa</taxon>
        <taxon>Platyhelminthes</taxon>
        <taxon>Trematoda</taxon>
        <taxon>Digenea</taxon>
        <taxon>Plagiorchiida</taxon>
        <taxon>Echinostomata</taxon>
        <taxon>Echinostomatoidea</taxon>
        <taxon>Fasciolidae</taxon>
        <taxon>Fasciola</taxon>
    </lineage>
</organism>
<feature type="transmembrane region" description="Helical" evidence="2">
    <location>
        <begin position="610"/>
        <end position="629"/>
    </location>
</feature>
<dbReference type="InterPro" id="IPR011701">
    <property type="entry name" value="MFS"/>
</dbReference>
<dbReference type="PANTHER" id="PTHR11360:SF286">
    <property type="entry name" value="GH22266P"/>
    <property type="match status" value="1"/>
</dbReference>
<dbReference type="InterPro" id="IPR020846">
    <property type="entry name" value="MFS_dom"/>
</dbReference>
<feature type="transmembrane region" description="Helical" evidence="2">
    <location>
        <begin position="726"/>
        <end position="750"/>
    </location>
</feature>
<dbReference type="Gene3D" id="1.20.1250.20">
    <property type="entry name" value="MFS general substrate transporter like domains"/>
    <property type="match status" value="2"/>
</dbReference>
<name>A0A4E0RX18_FASHE</name>
<feature type="transmembrane region" description="Helical" evidence="2">
    <location>
        <begin position="180"/>
        <end position="207"/>
    </location>
</feature>
<dbReference type="GO" id="GO:0016020">
    <property type="term" value="C:membrane"/>
    <property type="evidence" value="ECO:0007669"/>
    <property type="project" value="UniProtKB-SubCell"/>
</dbReference>
<dbReference type="GO" id="GO:0008028">
    <property type="term" value="F:monocarboxylic acid transmembrane transporter activity"/>
    <property type="evidence" value="ECO:0007669"/>
    <property type="project" value="TreeGrafter"/>
</dbReference>
<dbReference type="SUPFAM" id="SSF103473">
    <property type="entry name" value="MFS general substrate transporter"/>
    <property type="match status" value="1"/>
</dbReference>
<evidence type="ECO:0000313" key="4">
    <source>
        <dbReference type="EMBL" id="THD27698.1"/>
    </source>
</evidence>
<accession>A0A4E0RX18</accession>
<feature type="transmembrane region" description="Helical" evidence="2">
    <location>
        <begin position="572"/>
        <end position="590"/>
    </location>
</feature>
<feature type="transmembrane region" description="Helical" evidence="2">
    <location>
        <begin position="156"/>
        <end position="174"/>
    </location>
</feature>
<keyword evidence="5" id="KW-1185">Reference proteome</keyword>
<feature type="transmembrane region" description="Helical" evidence="2">
    <location>
        <begin position="240"/>
        <end position="263"/>
    </location>
</feature>
<feature type="transmembrane region" description="Helical" evidence="2">
    <location>
        <begin position="663"/>
        <end position="686"/>
    </location>
</feature>
<keyword evidence="2" id="KW-0812">Transmembrane</keyword>
<evidence type="ECO:0000256" key="1">
    <source>
        <dbReference type="ARBA" id="ARBA00004141"/>
    </source>
</evidence>
<dbReference type="Proteomes" id="UP000230066">
    <property type="component" value="Unassembled WGS sequence"/>
</dbReference>
<comment type="subcellular location">
    <subcellularLocation>
        <location evidence="1">Membrane</location>
        <topology evidence="1">Multi-pass membrane protein</topology>
    </subcellularLocation>
</comment>
<comment type="caution">
    <text evidence="4">The sequence shown here is derived from an EMBL/GenBank/DDBJ whole genome shotgun (WGS) entry which is preliminary data.</text>
</comment>
<sequence>MSTKVPNNLLGELLQVPPVYHYSDKSPIKSQPDVLNECEMRPSDVGLWNSSPQVYNDESGLGDPYGTTLEIDLDRLEPLLPPDGGYGWFIVLGSFICMVLVDGVCFSYGIFLSELEATFGATKMQMTLAGSLLTGCYFMVGPLVGGLMNRFGSRKLVVIGTLLSSISILVSSFAQNVNMFIVVFGVIGGIGYGMIYLPAATIVTTWFVKKRATVTGIIMAGSGIGVTVYSLALPHLISTFTWRGCILLLAAINLNCAVAGVLFRPLSLGTSKRTHPEDEEYSDAAPAEYVGLGSTLSFQHGSKRFSVVQNGVRTAQDSHIKESAHRYMDGGETKKESKADVRIYGPQISGKQNNIDAHRRKSTTSWDDVIITHTNQLVPVPEGQPLTSAPSKDRIPMLSVEAINRIVEDVLSKQTVLSTSSFAVQDRSMPQQSSILGSQRLIRSTASQLGQLSVRPTDRAVIYTKSDNMGSTSFFASAVSLKAGCESQILNDDNVKGAIVKELRKELARPVHKKDLFLSGSIVHINEFLSTTDVHQYIRTVTAPADEGHTRNPFLSMLKNLFGVEILKSPSFLLLTASSIVTMIGYIVPYQFLKDNAQSYGYDEAQSSYLLAYLGIANTIGRVLAGWLSDRPWANVILVNNMSLVLSGIATALVPLMTTYSILLAYACFYGFVIAAFISVRTILIVEVIGLDRLTNAFGFLLLFQGMAIVAAPPLLGSLYDVFHDFGFTFILGGLAIFLSGVLCFPLSAVSRWENRRSGQNQEELEPSESVPRTGLSRVIRLLRDRISLHSIIRAKSQQKRKSSFVVVPETAYDARNMNV</sequence>